<reference evidence="2 3" key="1">
    <citation type="journal article" date="2014" name="PLoS Genet.">
        <title>Phylogenetically driven sequencing of extremely halophilic archaea reveals strategies for static and dynamic osmo-response.</title>
        <authorList>
            <person name="Becker E.A."/>
            <person name="Seitzer P.M."/>
            <person name="Tritt A."/>
            <person name="Larsen D."/>
            <person name="Krusor M."/>
            <person name="Yao A.I."/>
            <person name="Wu D."/>
            <person name="Madern D."/>
            <person name="Eisen J.A."/>
            <person name="Darling A.E."/>
            <person name="Facciotti M.T."/>
        </authorList>
    </citation>
    <scope>NUCLEOTIDE SEQUENCE [LARGE SCALE GENOMIC DNA]</scope>
    <source>
        <strain evidence="2 3">JCM 10478</strain>
    </source>
</reference>
<dbReference type="RefSeq" id="WP_006430209.1">
    <property type="nucleotide sequence ID" value="NZ_AOID01000019.1"/>
</dbReference>
<dbReference type="PATRIC" id="fig|1227496.3.peg.1161"/>
<evidence type="ECO:0000313" key="2">
    <source>
        <dbReference type="EMBL" id="ELY68847.1"/>
    </source>
</evidence>
<protein>
    <submittedName>
        <fullName evidence="2">Uncharacterized protein</fullName>
    </submittedName>
</protein>
<organism evidence="2 3">
    <name type="scientific">Natrinema versiforme JCM 10478</name>
    <dbReference type="NCBI Taxonomy" id="1227496"/>
    <lineage>
        <taxon>Archaea</taxon>
        <taxon>Methanobacteriati</taxon>
        <taxon>Methanobacteriota</taxon>
        <taxon>Stenosarchaea group</taxon>
        <taxon>Halobacteria</taxon>
        <taxon>Halobacteriales</taxon>
        <taxon>Natrialbaceae</taxon>
        <taxon>Natrinema</taxon>
    </lineage>
</organism>
<dbReference type="Proteomes" id="UP000011632">
    <property type="component" value="Unassembled WGS sequence"/>
</dbReference>
<name>L9Y547_9EURY</name>
<keyword evidence="1" id="KW-1133">Transmembrane helix</keyword>
<keyword evidence="3" id="KW-1185">Reference proteome</keyword>
<comment type="caution">
    <text evidence="2">The sequence shown here is derived from an EMBL/GenBank/DDBJ whole genome shotgun (WGS) entry which is preliminary data.</text>
</comment>
<feature type="transmembrane region" description="Helical" evidence="1">
    <location>
        <begin position="146"/>
        <end position="165"/>
    </location>
</feature>
<dbReference type="AlphaFoldDB" id="L9Y547"/>
<feature type="transmembrane region" description="Helical" evidence="1">
    <location>
        <begin position="186"/>
        <end position="204"/>
    </location>
</feature>
<accession>L9Y547</accession>
<keyword evidence="1" id="KW-0812">Transmembrane</keyword>
<evidence type="ECO:0000256" key="1">
    <source>
        <dbReference type="SAM" id="Phobius"/>
    </source>
</evidence>
<feature type="transmembrane region" description="Helical" evidence="1">
    <location>
        <begin position="210"/>
        <end position="234"/>
    </location>
</feature>
<dbReference type="EMBL" id="AOID01000019">
    <property type="protein sequence ID" value="ELY68847.1"/>
    <property type="molecule type" value="Genomic_DNA"/>
</dbReference>
<gene>
    <name evidence="2" type="ORF">C489_05758</name>
</gene>
<sequence length="240" mass="24853">MRWGTLTAVVLVASLTAVAVGGGVVAGQQNGIRIHDATVGEPSIEQGDSLSVTIEFTSTDPSTTTHEVSIKANGAELDTTLLSESTGERATRTTTVYDTDSLEPGTYTITVEDTEAGQLQVTESDSVGSGSENSIMDGFLGPVGKLIGVPLLGLGVIFFFGGIVIEIARTFKEYVGDGSDRGMKPAIVSVLIGSFGMFSGGFLFGGTWAVIVGIVGLVSLIANGVLFGGFYGVLKLYREL</sequence>
<proteinExistence type="predicted"/>
<keyword evidence="1" id="KW-0472">Membrane</keyword>
<evidence type="ECO:0000313" key="3">
    <source>
        <dbReference type="Proteomes" id="UP000011632"/>
    </source>
</evidence>